<reference evidence="1" key="2">
    <citation type="submission" date="2018-03" db="EMBL/GenBank/DDBJ databases">
        <title>The Triticum urartu genome reveals the dynamic nature of wheat genome evolution.</title>
        <authorList>
            <person name="Ling H."/>
            <person name="Ma B."/>
            <person name="Shi X."/>
            <person name="Liu H."/>
            <person name="Dong L."/>
            <person name="Sun H."/>
            <person name="Cao Y."/>
            <person name="Gao Q."/>
            <person name="Zheng S."/>
            <person name="Li Y."/>
            <person name="Yu Y."/>
            <person name="Du H."/>
            <person name="Qi M."/>
            <person name="Li Y."/>
            <person name="Yu H."/>
            <person name="Cui Y."/>
            <person name="Wang N."/>
            <person name="Chen C."/>
            <person name="Wu H."/>
            <person name="Zhao Y."/>
            <person name="Zhang J."/>
            <person name="Li Y."/>
            <person name="Zhou W."/>
            <person name="Zhang B."/>
            <person name="Hu W."/>
            <person name="Eijk M."/>
            <person name="Tang J."/>
            <person name="Witsenboer H."/>
            <person name="Zhao S."/>
            <person name="Li Z."/>
            <person name="Zhang A."/>
            <person name="Wang D."/>
            <person name="Liang C."/>
        </authorList>
    </citation>
    <scope>NUCLEOTIDE SEQUENCE [LARGE SCALE GENOMIC DNA]</scope>
    <source>
        <strain evidence="1">cv. G1812</strain>
    </source>
</reference>
<dbReference type="Proteomes" id="UP000015106">
    <property type="component" value="Chromosome 2"/>
</dbReference>
<reference evidence="1" key="3">
    <citation type="submission" date="2022-06" db="UniProtKB">
        <authorList>
            <consortium name="EnsemblPlants"/>
        </authorList>
    </citation>
    <scope>IDENTIFICATION</scope>
</reference>
<dbReference type="Gramene" id="TuG1812G0200003749.01.T01">
    <property type="protein sequence ID" value="TuG1812G0200003749.01.T01.cds388355"/>
    <property type="gene ID" value="TuG1812G0200003749.01"/>
</dbReference>
<evidence type="ECO:0000313" key="1">
    <source>
        <dbReference type="EnsemblPlants" id="TuG1812G0200003749.01.T01.cds388355"/>
    </source>
</evidence>
<name>A0A8R7TJY4_TRIUA</name>
<proteinExistence type="predicted"/>
<organism evidence="1 2">
    <name type="scientific">Triticum urartu</name>
    <name type="common">Red wild einkorn</name>
    <name type="synonym">Crithodium urartu</name>
    <dbReference type="NCBI Taxonomy" id="4572"/>
    <lineage>
        <taxon>Eukaryota</taxon>
        <taxon>Viridiplantae</taxon>
        <taxon>Streptophyta</taxon>
        <taxon>Embryophyta</taxon>
        <taxon>Tracheophyta</taxon>
        <taxon>Spermatophyta</taxon>
        <taxon>Magnoliopsida</taxon>
        <taxon>Liliopsida</taxon>
        <taxon>Poales</taxon>
        <taxon>Poaceae</taxon>
        <taxon>BOP clade</taxon>
        <taxon>Pooideae</taxon>
        <taxon>Triticodae</taxon>
        <taxon>Triticeae</taxon>
        <taxon>Triticinae</taxon>
        <taxon>Triticum</taxon>
    </lineage>
</organism>
<accession>A0A8R7TJY4</accession>
<reference evidence="2" key="1">
    <citation type="journal article" date="2013" name="Nature">
        <title>Draft genome of the wheat A-genome progenitor Triticum urartu.</title>
        <authorList>
            <person name="Ling H.Q."/>
            <person name="Zhao S."/>
            <person name="Liu D."/>
            <person name="Wang J."/>
            <person name="Sun H."/>
            <person name="Zhang C."/>
            <person name="Fan H."/>
            <person name="Li D."/>
            <person name="Dong L."/>
            <person name="Tao Y."/>
            <person name="Gao C."/>
            <person name="Wu H."/>
            <person name="Li Y."/>
            <person name="Cui Y."/>
            <person name="Guo X."/>
            <person name="Zheng S."/>
            <person name="Wang B."/>
            <person name="Yu K."/>
            <person name="Liang Q."/>
            <person name="Yang W."/>
            <person name="Lou X."/>
            <person name="Chen J."/>
            <person name="Feng M."/>
            <person name="Jian J."/>
            <person name="Zhang X."/>
            <person name="Luo G."/>
            <person name="Jiang Y."/>
            <person name="Liu J."/>
            <person name="Wang Z."/>
            <person name="Sha Y."/>
            <person name="Zhang B."/>
            <person name="Wu H."/>
            <person name="Tang D."/>
            <person name="Shen Q."/>
            <person name="Xue P."/>
            <person name="Zou S."/>
            <person name="Wang X."/>
            <person name="Liu X."/>
            <person name="Wang F."/>
            <person name="Yang Y."/>
            <person name="An X."/>
            <person name="Dong Z."/>
            <person name="Zhang K."/>
            <person name="Zhang X."/>
            <person name="Luo M.C."/>
            <person name="Dvorak J."/>
            <person name="Tong Y."/>
            <person name="Wang J."/>
            <person name="Yang H."/>
            <person name="Li Z."/>
            <person name="Wang D."/>
            <person name="Zhang A."/>
            <person name="Wang J."/>
        </authorList>
    </citation>
    <scope>NUCLEOTIDE SEQUENCE</scope>
    <source>
        <strain evidence="2">cv. G1812</strain>
    </source>
</reference>
<protein>
    <submittedName>
        <fullName evidence="1">Uncharacterized protein</fullName>
    </submittedName>
</protein>
<keyword evidence="2" id="KW-1185">Reference proteome</keyword>
<sequence>MHFKGADLSGLASGTKGNIHVRLHGTSLKLTDGHNSNTTNLVNVLKWKTQGLCDGSLGLDDLIKSLKEGGALIPIKVGRPLNHVVTLKSLD</sequence>
<dbReference type="AlphaFoldDB" id="A0A8R7TJY4"/>
<dbReference type="EnsemblPlants" id="TuG1812G0200003749.01.T01">
    <property type="protein sequence ID" value="TuG1812G0200003749.01.T01.cds388355"/>
    <property type="gene ID" value="TuG1812G0200003749.01"/>
</dbReference>
<evidence type="ECO:0000313" key="2">
    <source>
        <dbReference type="Proteomes" id="UP000015106"/>
    </source>
</evidence>